<accession>A0ABR0C0V0</accession>
<reference evidence="2 3" key="1">
    <citation type="journal article" date="2024" name="Microbiol. Resour. Announc.">
        <title>Genome annotations for the ascomycete fungi Trichoderma harzianum, Trichoderma aggressivum, and Purpureocillium lilacinum.</title>
        <authorList>
            <person name="Beijen E.P.W."/>
            <person name="Ohm R.A."/>
        </authorList>
    </citation>
    <scope>NUCLEOTIDE SEQUENCE [LARGE SCALE GENOMIC DNA]</scope>
    <source>
        <strain evidence="2 3">CBS 150709</strain>
    </source>
</reference>
<protein>
    <submittedName>
        <fullName evidence="2">Uncharacterized protein</fullName>
    </submittedName>
</protein>
<feature type="compositionally biased region" description="Basic and acidic residues" evidence="1">
    <location>
        <begin position="45"/>
        <end position="58"/>
    </location>
</feature>
<dbReference type="EMBL" id="JAWRVI010000019">
    <property type="protein sequence ID" value="KAK4089641.1"/>
    <property type="molecule type" value="Genomic_DNA"/>
</dbReference>
<feature type="region of interest" description="Disordered" evidence="1">
    <location>
        <begin position="93"/>
        <end position="120"/>
    </location>
</feature>
<keyword evidence="3" id="KW-1185">Reference proteome</keyword>
<comment type="caution">
    <text evidence="2">The sequence shown here is derived from an EMBL/GenBank/DDBJ whole genome shotgun (WGS) entry which is preliminary data.</text>
</comment>
<sequence>MLCARARATVLLATAGQENSFSELPWTGQERYLAIVCRSDLSIRPERQEDSEERAMVREEEEEEGRKGKKNTLEAEPWRGSLSAVQRADKPCMEPWNLGSHPAAPPDTHRWSQASDNLPRSSGLPGPVACTVFFELCPAGSEHIGTVDAGIDSSTWLLDLVPQPCSIGRWQRCAFWANRFDLPLPRVPVALTTADLATDNDRRPLKSSTAHTLDGQPA</sequence>
<evidence type="ECO:0000313" key="3">
    <source>
        <dbReference type="Proteomes" id="UP001287286"/>
    </source>
</evidence>
<proteinExistence type="predicted"/>
<name>A0ABR0C0V0_PURLI</name>
<organism evidence="2 3">
    <name type="scientific">Purpureocillium lilacinum</name>
    <name type="common">Paecilomyces lilacinus</name>
    <dbReference type="NCBI Taxonomy" id="33203"/>
    <lineage>
        <taxon>Eukaryota</taxon>
        <taxon>Fungi</taxon>
        <taxon>Dikarya</taxon>
        <taxon>Ascomycota</taxon>
        <taxon>Pezizomycotina</taxon>
        <taxon>Sordariomycetes</taxon>
        <taxon>Hypocreomycetidae</taxon>
        <taxon>Hypocreales</taxon>
        <taxon>Ophiocordycipitaceae</taxon>
        <taxon>Purpureocillium</taxon>
    </lineage>
</organism>
<gene>
    <name evidence="2" type="ORF">Purlil1_6210</name>
</gene>
<feature type="region of interest" description="Disordered" evidence="1">
    <location>
        <begin position="45"/>
        <end position="80"/>
    </location>
</feature>
<evidence type="ECO:0000313" key="2">
    <source>
        <dbReference type="EMBL" id="KAK4089641.1"/>
    </source>
</evidence>
<evidence type="ECO:0000256" key="1">
    <source>
        <dbReference type="SAM" id="MobiDB-lite"/>
    </source>
</evidence>
<dbReference type="Proteomes" id="UP001287286">
    <property type="component" value="Unassembled WGS sequence"/>
</dbReference>
<feature type="compositionally biased region" description="Polar residues" evidence="1">
    <location>
        <begin position="111"/>
        <end position="120"/>
    </location>
</feature>